<proteinExistence type="predicted"/>
<protein>
    <submittedName>
        <fullName evidence="1">RNA polymerase beta subunit (Plastid)</fullName>
    </submittedName>
</protein>
<reference evidence="1" key="1">
    <citation type="journal article" date="2023" name="GigaByte">
        <title>Genome assembly of the bearded iris, Iris pallida Lam.</title>
        <authorList>
            <person name="Bruccoleri R.E."/>
            <person name="Oakeley E.J."/>
            <person name="Faust A.M.E."/>
            <person name="Altorfer M."/>
            <person name="Dessus-Babus S."/>
            <person name="Burckhardt D."/>
            <person name="Oertli M."/>
            <person name="Naumann U."/>
            <person name="Petersen F."/>
            <person name="Wong J."/>
        </authorList>
    </citation>
    <scope>NUCLEOTIDE SEQUENCE</scope>
    <source>
        <strain evidence="1">GSM-AAB239-AS_SAM_17_03QT</strain>
    </source>
</reference>
<organism evidence="1 2">
    <name type="scientific">Iris pallida</name>
    <name type="common">Sweet iris</name>
    <dbReference type="NCBI Taxonomy" id="29817"/>
    <lineage>
        <taxon>Eukaryota</taxon>
        <taxon>Viridiplantae</taxon>
        <taxon>Streptophyta</taxon>
        <taxon>Embryophyta</taxon>
        <taxon>Tracheophyta</taxon>
        <taxon>Spermatophyta</taxon>
        <taxon>Magnoliopsida</taxon>
        <taxon>Liliopsida</taxon>
        <taxon>Asparagales</taxon>
        <taxon>Iridaceae</taxon>
        <taxon>Iridoideae</taxon>
        <taxon>Irideae</taxon>
        <taxon>Iris</taxon>
    </lineage>
</organism>
<evidence type="ECO:0000313" key="1">
    <source>
        <dbReference type="EMBL" id="KAJ6811686.1"/>
    </source>
</evidence>
<accession>A0AAX6F5S2</accession>
<sequence>MLRNGNERMSTIPRFSQIQFKGFCRFINRVLAEEFHKFLKIEDRDQEMEFQLFVERYQLVEPLIKERDAV</sequence>
<keyword evidence="2" id="KW-1185">Reference proteome</keyword>
<comment type="caution">
    <text evidence="1">The sequence shown here is derived from an EMBL/GenBank/DDBJ whole genome shotgun (WGS) entry which is preliminary data.</text>
</comment>
<dbReference type="Proteomes" id="UP001140949">
    <property type="component" value="Unassembled WGS sequence"/>
</dbReference>
<reference evidence="1" key="2">
    <citation type="submission" date="2023-04" db="EMBL/GenBank/DDBJ databases">
        <authorList>
            <person name="Bruccoleri R.E."/>
            <person name="Oakeley E.J."/>
            <person name="Faust A.-M."/>
            <person name="Dessus-Babus S."/>
            <person name="Altorfer M."/>
            <person name="Burckhardt D."/>
            <person name="Oertli M."/>
            <person name="Naumann U."/>
            <person name="Petersen F."/>
            <person name="Wong J."/>
        </authorList>
    </citation>
    <scope>NUCLEOTIDE SEQUENCE</scope>
    <source>
        <strain evidence="1">GSM-AAB239-AS_SAM_17_03QT</strain>
        <tissue evidence="1">Leaf</tissue>
    </source>
</reference>
<gene>
    <name evidence="1" type="ORF">M6B38_152770</name>
</gene>
<dbReference type="AlphaFoldDB" id="A0AAX6F5S2"/>
<dbReference type="EMBL" id="JANAVB010031419">
    <property type="protein sequence ID" value="KAJ6811686.1"/>
    <property type="molecule type" value="Genomic_DNA"/>
</dbReference>
<name>A0AAX6F5S2_IRIPA</name>
<evidence type="ECO:0000313" key="2">
    <source>
        <dbReference type="Proteomes" id="UP001140949"/>
    </source>
</evidence>